<dbReference type="EMBL" id="CP045875">
    <property type="protein sequence ID" value="QGG48318.1"/>
    <property type="molecule type" value="Genomic_DNA"/>
</dbReference>
<evidence type="ECO:0000313" key="2">
    <source>
        <dbReference type="Proteomes" id="UP000366051"/>
    </source>
</evidence>
<dbReference type="RefSeq" id="WP_151621236.1">
    <property type="nucleotide sequence ID" value="NZ_CP045875.1"/>
</dbReference>
<sequence length="190" mass="21695">MKKLMITLPILLVIVFIFFISEFRFTAVSSAKNHSFLENDAELIGEYKVGSSFIFLFKSDKEELYRTVLTEKDGLFYRSNVSTYTPYSSDKIQTAGVLNVSTGNTDATFISIISNDEEVSYIEVGVEPNVKSKRINMGERVTFLFPVSKQIYLLNPTAFNKDGEKLFYYGLPKDTNVFNTDDIKWHKVAE</sequence>
<evidence type="ECO:0000313" key="1">
    <source>
        <dbReference type="EMBL" id="QGG48318.1"/>
    </source>
</evidence>
<dbReference type="OrthoDB" id="2739040at2"/>
<reference evidence="2" key="1">
    <citation type="submission" date="2019-11" db="EMBL/GenBank/DDBJ databases">
        <title>Genome sequence of Heliorestis convoluta strain HH, an alkaliphilic and minimalistic phototrophic bacterium from a soda lake in Egypt.</title>
        <authorList>
            <person name="Dewey E.D."/>
            <person name="Stokes L.M."/>
            <person name="Burchell B.M."/>
            <person name="Shaffer K.N."/>
            <person name="Huntington A.M."/>
            <person name="Baker J.M."/>
            <person name="Nadendla S."/>
            <person name="Giglio M.G."/>
            <person name="Touchman J.W."/>
            <person name="Blankenship R.E."/>
            <person name="Madigan M.T."/>
            <person name="Sattley W.M."/>
        </authorList>
    </citation>
    <scope>NUCLEOTIDE SEQUENCE [LARGE SCALE GENOMIC DNA]</scope>
    <source>
        <strain evidence="2">HH</strain>
    </source>
</reference>
<proteinExistence type="predicted"/>
<accession>A0A5Q2MZY3</accession>
<dbReference type="KEGG" id="hcv:FTV88_2220"/>
<keyword evidence="2" id="KW-1185">Reference proteome</keyword>
<organism evidence="1 2">
    <name type="scientific">Heliorestis convoluta</name>
    <dbReference type="NCBI Taxonomy" id="356322"/>
    <lineage>
        <taxon>Bacteria</taxon>
        <taxon>Bacillati</taxon>
        <taxon>Bacillota</taxon>
        <taxon>Clostridia</taxon>
        <taxon>Eubacteriales</taxon>
        <taxon>Heliobacteriaceae</taxon>
        <taxon>Heliorestis</taxon>
    </lineage>
</organism>
<dbReference type="AlphaFoldDB" id="A0A5Q2MZY3"/>
<gene>
    <name evidence="1" type="ORF">FTV88_2220</name>
</gene>
<protein>
    <submittedName>
        <fullName evidence="1">Uncharacterized protein</fullName>
    </submittedName>
</protein>
<dbReference type="Proteomes" id="UP000366051">
    <property type="component" value="Chromosome"/>
</dbReference>
<name>A0A5Q2MZY3_9FIRM</name>